<keyword evidence="6" id="KW-1185">Reference proteome</keyword>
<dbReference type="PANTHER" id="PTHR12277">
    <property type="entry name" value="ALPHA/BETA HYDROLASE DOMAIN-CONTAINING PROTEIN"/>
    <property type="match status" value="1"/>
</dbReference>
<evidence type="ECO:0000313" key="3">
    <source>
        <dbReference type="EMBL" id="AZB00142.1"/>
    </source>
</evidence>
<dbReference type="EMBL" id="CP033926">
    <property type="protein sequence ID" value="AZB00142.1"/>
    <property type="molecule type" value="Genomic_DNA"/>
</dbReference>
<reference evidence="4 5" key="1">
    <citation type="submission" date="2017-01" db="EMBL/GenBank/DDBJ databases">
        <authorList>
            <person name="Mah S.A."/>
            <person name="Swanson W.J."/>
            <person name="Moy G.W."/>
            <person name="Vacquier V.D."/>
        </authorList>
    </citation>
    <scope>NUCLEOTIDE SEQUENCE [LARGE SCALE GENOMIC DNA]</scope>
    <source>
        <strain evidence="4 5">DSM 16927</strain>
    </source>
</reference>
<evidence type="ECO:0000256" key="1">
    <source>
        <dbReference type="SAM" id="SignalP"/>
    </source>
</evidence>
<name>A0A1N7IGW8_9FLAO</name>
<keyword evidence="3" id="KW-0378">Hydrolase</keyword>
<dbReference type="KEGG" id="cjt:EG359_11125"/>
<dbReference type="STRING" id="112234.SAMN05421768_105147"/>
<reference evidence="3 6" key="2">
    <citation type="submission" date="2018-11" db="EMBL/GenBank/DDBJ databases">
        <title>Proposal to divide the Flavobacteriaceae and reorganize its genera based on Amino Acid Identity values calculated from whole genome sequences.</title>
        <authorList>
            <person name="Nicholson A.C."/>
            <person name="Gulvik C.A."/>
            <person name="Whitney A.M."/>
            <person name="Humrighouse B.W."/>
            <person name="Bell M."/>
            <person name="Holmes B."/>
            <person name="Steigerwalt A.G."/>
            <person name="Villarma A."/>
            <person name="Sheth M."/>
            <person name="Batra D."/>
            <person name="Pryor J."/>
            <person name="Bernardet J.-F."/>
            <person name="Hugo C."/>
            <person name="Kampfer P."/>
            <person name="Newman J."/>
            <person name="McQuiston J.R."/>
        </authorList>
    </citation>
    <scope>NUCLEOTIDE SEQUENCE [LARGE SCALE GENOMIC DNA]</scope>
    <source>
        <strain evidence="3 6">DSM 16927</strain>
    </source>
</reference>
<dbReference type="OrthoDB" id="9777090at2"/>
<keyword evidence="1" id="KW-0732">Signal</keyword>
<dbReference type="Pfam" id="PF12146">
    <property type="entry name" value="Hydrolase_4"/>
    <property type="match status" value="1"/>
</dbReference>
<feature type="domain" description="Serine aminopeptidase S33" evidence="2">
    <location>
        <begin position="64"/>
        <end position="175"/>
    </location>
</feature>
<dbReference type="RefSeq" id="WP_076354635.1">
    <property type="nucleotide sequence ID" value="NZ_CP033926.1"/>
</dbReference>
<evidence type="ECO:0000259" key="2">
    <source>
        <dbReference type="Pfam" id="PF12146"/>
    </source>
</evidence>
<accession>A0A1N7IGW8</accession>
<gene>
    <name evidence="3" type="ORF">EG359_11125</name>
    <name evidence="4" type="ORF">SAMN05421768_105147</name>
</gene>
<dbReference type="AlphaFoldDB" id="A0A1N7IGW8"/>
<evidence type="ECO:0000313" key="4">
    <source>
        <dbReference type="EMBL" id="SIS36266.1"/>
    </source>
</evidence>
<evidence type="ECO:0000313" key="5">
    <source>
        <dbReference type="Proteomes" id="UP000186106"/>
    </source>
</evidence>
<dbReference type="EMBL" id="FTNZ01000005">
    <property type="protein sequence ID" value="SIS36266.1"/>
    <property type="molecule type" value="Genomic_DNA"/>
</dbReference>
<dbReference type="PANTHER" id="PTHR12277:SF81">
    <property type="entry name" value="PROTEIN ABHD13"/>
    <property type="match status" value="1"/>
</dbReference>
<sequence length="265" mass="29720">MKPSSILTLVFLFLAVFSKAQMDDKFYQPNKMMKPFEMKISDSVKFPVEDNIITAFIAKPKQKEIKKTIFFFHGAAGNVTTYQFITKPLVDAGYQIVMVDLRGYGLSTGKPTHKNVAEDAQKFFDELSKREDIKNTKIYIYGASLGSQVSSHLAKDNISKISGLILDCPMASFTDIAAHFSPQYKDFILQTLVSPYSAKEDVKYLGKLPVLVIHAKGDQTVPYEQGKLVFDNTSSGTKVFIESKGDHLEGMMNNKEEILKAMDKL</sequence>
<dbReference type="InterPro" id="IPR029058">
    <property type="entry name" value="AB_hydrolase_fold"/>
</dbReference>
<dbReference type="GO" id="GO:0016787">
    <property type="term" value="F:hydrolase activity"/>
    <property type="evidence" value="ECO:0007669"/>
    <property type="project" value="UniProtKB-KW"/>
</dbReference>
<proteinExistence type="predicted"/>
<dbReference type="SUPFAM" id="SSF53474">
    <property type="entry name" value="alpha/beta-Hydrolases"/>
    <property type="match status" value="1"/>
</dbReference>
<dbReference type="Proteomes" id="UP000186106">
    <property type="component" value="Unassembled WGS sequence"/>
</dbReference>
<feature type="chain" id="PRO_5044563450" evidence="1">
    <location>
        <begin position="23"/>
        <end position="265"/>
    </location>
</feature>
<organism evidence="4 5">
    <name type="scientific">Chryseobacterium joostei</name>
    <dbReference type="NCBI Taxonomy" id="112234"/>
    <lineage>
        <taxon>Bacteria</taxon>
        <taxon>Pseudomonadati</taxon>
        <taxon>Bacteroidota</taxon>
        <taxon>Flavobacteriia</taxon>
        <taxon>Flavobacteriales</taxon>
        <taxon>Weeksellaceae</taxon>
        <taxon>Chryseobacterium group</taxon>
        <taxon>Chryseobacterium</taxon>
    </lineage>
</organism>
<dbReference type="Gene3D" id="3.40.50.1820">
    <property type="entry name" value="alpha/beta hydrolase"/>
    <property type="match status" value="1"/>
</dbReference>
<dbReference type="InterPro" id="IPR022742">
    <property type="entry name" value="Hydrolase_4"/>
</dbReference>
<dbReference type="Proteomes" id="UP000279541">
    <property type="component" value="Chromosome"/>
</dbReference>
<feature type="signal peptide" evidence="1">
    <location>
        <begin position="1"/>
        <end position="22"/>
    </location>
</feature>
<protein>
    <submittedName>
        <fullName evidence="3">Alpha/beta fold hydrolase</fullName>
    </submittedName>
</protein>
<evidence type="ECO:0000313" key="6">
    <source>
        <dbReference type="Proteomes" id="UP000279541"/>
    </source>
</evidence>